<dbReference type="Pfam" id="PF02536">
    <property type="entry name" value="mTERF"/>
    <property type="match status" value="2"/>
</dbReference>
<dbReference type="Proteomes" id="UP000663760">
    <property type="component" value="Chromosome 5"/>
</dbReference>
<dbReference type="AlphaFoldDB" id="A0A7I8KE72"/>
<dbReference type="InterPro" id="IPR038538">
    <property type="entry name" value="MTERF_sf"/>
</dbReference>
<dbReference type="PANTHER" id="PTHR13068:SF236">
    <property type="entry name" value="OS02G0749800 PROTEIN"/>
    <property type="match status" value="1"/>
</dbReference>
<keyword evidence="2" id="KW-0806">Transcription termination</keyword>
<evidence type="ECO:0000256" key="2">
    <source>
        <dbReference type="ARBA" id="ARBA00022472"/>
    </source>
</evidence>
<evidence type="ECO:0000256" key="4">
    <source>
        <dbReference type="SAM" id="SignalP"/>
    </source>
</evidence>
<feature type="signal peptide" evidence="4">
    <location>
        <begin position="1"/>
        <end position="17"/>
    </location>
</feature>
<keyword evidence="4" id="KW-0732">Signal</keyword>
<keyword evidence="2" id="KW-0805">Transcription regulation</keyword>
<evidence type="ECO:0000313" key="6">
    <source>
        <dbReference type="Proteomes" id="UP000663760"/>
    </source>
</evidence>
<dbReference type="GO" id="GO:0006353">
    <property type="term" value="P:DNA-templated transcription termination"/>
    <property type="evidence" value="ECO:0007669"/>
    <property type="project" value="UniProtKB-KW"/>
</dbReference>
<organism evidence="5 6">
    <name type="scientific">Spirodela intermedia</name>
    <name type="common">Intermediate duckweed</name>
    <dbReference type="NCBI Taxonomy" id="51605"/>
    <lineage>
        <taxon>Eukaryota</taxon>
        <taxon>Viridiplantae</taxon>
        <taxon>Streptophyta</taxon>
        <taxon>Embryophyta</taxon>
        <taxon>Tracheophyta</taxon>
        <taxon>Spermatophyta</taxon>
        <taxon>Magnoliopsida</taxon>
        <taxon>Liliopsida</taxon>
        <taxon>Araceae</taxon>
        <taxon>Lemnoideae</taxon>
        <taxon>Spirodela</taxon>
    </lineage>
</organism>
<comment type="similarity">
    <text evidence="1">Belongs to the mTERF family.</text>
</comment>
<protein>
    <submittedName>
        <fullName evidence="5">Uncharacterized protein</fullName>
    </submittedName>
</protein>
<dbReference type="InterPro" id="IPR003690">
    <property type="entry name" value="MTERF"/>
</dbReference>
<feature type="chain" id="PRO_5029633157" evidence="4">
    <location>
        <begin position="18"/>
        <end position="341"/>
    </location>
</feature>
<dbReference type="SMART" id="SM00733">
    <property type="entry name" value="Mterf"/>
    <property type="match status" value="5"/>
</dbReference>
<evidence type="ECO:0000313" key="5">
    <source>
        <dbReference type="EMBL" id="CAA7396069.1"/>
    </source>
</evidence>
<keyword evidence="2" id="KW-0804">Transcription</keyword>
<reference evidence="5" key="1">
    <citation type="submission" date="2020-02" db="EMBL/GenBank/DDBJ databases">
        <authorList>
            <person name="Scholz U."/>
            <person name="Mascher M."/>
            <person name="Fiebig A."/>
        </authorList>
    </citation>
    <scope>NUCLEOTIDE SEQUENCE</scope>
</reference>
<dbReference type="OrthoDB" id="637682at2759"/>
<dbReference type="EMBL" id="LR746268">
    <property type="protein sequence ID" value="CAA7396069.1"/>
    <property type="molecule type" value="Genomic_DNA"/>
</dbReference>
<name>A0A7I8KE72_SPIIN</name>
<dbReference type="FunFam" id="1.25.70.10:FF:000001">
    <property type="entry name" value="Mitochondrial transcription termination factor-like"/>
    <property type="match status" value="1"/>
</dbReference>
<dbReference type="PANTHER" id="PTHR13068">
    <property type="entry name" value="CGI-12 PROTEIN-RELATED"/>
    <property type="match status" value="1"/>
</dbReference>
<evidence type="ECO:0000256" key="3">
    <source>
        <dbReference type="ARBA" id="ARBA00022946"/>
    </source>
</evidence>
<evidence type="ECO:0000256" key="1">
    <source>
        <dbReference type="ARBA" id="ARBA00007692"/>
    </source>
</evidence>
<gene>
    <name evidence="5" type="ORF">SI8410_05006732</name>
</gene>
<accession>A0A7I8KE72</accession>
<dbReference type="GO" id="GO:0003676">
    <property type="term" value="F:nucleic acid binding"/>
    <property type="evidence" value="ECO:0007669"/>
    <property type="project" value="InterPro"/>
</dbReference>
<proteinExistence type="inferred from homology"/>
<dbReference type="Gene3D" id="1.25.70.10">
    <property type="entry name" value="Transcription termination factor 3, mitochondrial"/>
    <property type="match status" value="2"/>
</dbReference>
<keyword evidence="3" id="KW-0809">Transit peptide</keyword>
<sequence>MPFLRVALFSAAASSAALPRGPSPPSSPLEAVSVVDYLIDSFGFSQEEAARVSRRLNRLKAPRNPESVLAFLKGKGVSEAAVREAVSRRPTLLYVDVEKTLAPKFRAFEEMGFSGTDLLRTLGRNSSFLHYSLEKKLMPNISLLQRECGISGRRIFKVLKRSSRLVGRSTSSLKDLIRRVRELGFSHGSVAFETGLHVADSLSQSSVTEKLAFLQSLGWTEEETLRAVRRYPLILGLSEKKLKDSMQFFVGKIGCDASYLAANAILLTFSIEKRVKPRYRVYQTLQLMKVPEGGWSLLSLFSVSESVFLNRFVLKYVDRHPELREAYDSAGFGTKLHVSLG</sequence>
<keyword evidence="6" id="KW-1185">Reference proteome</keyword>